<evidence type="ECO:0000256" key="7">
    <source>
        <dbReference type="ARBA" id="ARBA00022840"/>
    </source>
</evidence>
<protein>
    <recommendedName>
        <fullName evidence="2">histidine kinase</fullName>
        <ecNumber evidence="2">2.7.13.3</ecNumber>
    </recommendedName>
</protein>
<keyword evidence="4" id="KW-0808">Transferase</keyword>
<dbReference type="RefSeq" id="WP_237872043.1">
    <property type="nucleotide sequence ID" value="NZ_JAKLTR010000007.1"/>
</dbReference>
<keyword evidence="6 12" id="KW-0418">Kinase</keyword>
<dbReference type="Gene3D" id="1.20.5.1930">
    <property type="match status" value="1"/>
</dbReference>
<evidence type="ECO:0000256" key="3">
    <source>
        <dbReference type="ARBA" id="ARBA00022553"/>
    </source>
</evidence>
<evidence type="ECO:0000313" key="12">
    <source>
        <dbReference type="EMBL" id="MCG2615052.1"/>
    </source>
</evidence>
<keyword evidence="13" id="KW-1185">Reference proteome</keyword>
<keyword evidence="8" id="KW-0902">Two-component regulatory system</keyword>
<proteinExistence type="predicted"/>
<dbReference type="EC" id="2.7.13.3" evidence="2"/>
<comment type="caution">
    <text evidence="12">The sequence shown here is derived from an EMBL/GenBank/DDBJ whole genome shotgun (WGS) entry which is preliminary data.</text>
</comment>
<keyword evidence="5" id="KW-0547">Nucleotide-binding</keyword>
<evidence type="ECO:0000259" key="11">
    <source>
        <dbReference type="Pfam" id="PF07730"/>
    </source>
</evidence>
<feature type="transmembrane region" description="Helical" evidence="9">
    <location>
        <begin position="6"/>
        <end position="29"/>
    </location>
</feature>
<evidence type="ECO:0000256" key="1">
    <source>
        <dbReference type="ARBA" id="ARBA00000085"/>
    </source>
</evidence>
<gene>
    <name evidence="12" type="ORF">LZZ85_12205</name>
</gene>
<dbReference type="Gene3D" id="3.30.565.10">
    <property type="entry name" value="Histidine kinase-like ATPase, C-terminal domain"/>
    <property type="match status" value="1"/>
</dbReference>
<dbReference type="InterPro" id="IPR036890">
    <property type="entry name" value="HATPase_C_sf"/>
</dbReference>
<evidence type="ECO:0000313" key="13">
    <source>
        <dbReference type="Proteomes" id="UP001165367"/>
    </source>
</evidence>
<keyword evidence="9" id="KW-0812">Transmembrane</keyword>
<evidence type="ECO:0000256" key="6">
    <source>
        <dbReference type="ARBA" id="ARBA00022777"/>
    </source>
</evidence>
<dbReference type="SUPFAM" id="SSF55874">
    <property type="entry name" value="ATPase domain of HSP90 chaperone/DNA topoisomerase II/histidine kinase"/>
    <property type="match status" value="1"/>
</dbReference>
<keyword evidence="7" id="KW-0067">ATP-binding</keyword>
<evidence type="ECO:0000256" key="2">
    <source>
        <dbReference type="ARBA" id="ARBA00012438"/>
    </source>
</evidence>
<accession>A0ABS9KRT9</accession>
<comment type="catalytic activity">
    <reaction evidence="1">
        <text>ATP + protein L-histidine = ADP + protein N-phospho-L-histidine.</text>
        <dbReference type="EC" id="2.7.13.3"/>
    </reaction>
</comment>
<evidence type="ECO:0000256" key="4">
    <source>
        <dbReference type="ARBA" id="ARBA00022679"/>
    </source>
</evidence>
<name>A0ABS9KRT9_9BACT</name>
<evidence type="ECO:0000256" key="5">
    <source>
        <dbReference type="ARBA" id="ARBA00022741"/>
    </source>
</evidence>
<keyword evidence="9" id="KW-1133">Transmembrane helix</keyword>
<feature type="domain" description="Histidine kinase/HSP90-like ATPase" evidence="10">
    <location>
        <begin position="165"/>
        <end position="250"/>
    </location>
</feature>
<dbReference type="Proteomes" id="UP001165367">
    <property type="component" value="Unassembled WGS sequence"/>
</dbReference>
<keyword evidence="9" id="KW-0472">Membrane</keyword>
<dbReference type="Pfam" id="PF07730">
    <property type="entry name" value="HisKA_3"/>
    <property type="match status" value="1"/>
</dbReference>
<dbReference type="PANTHER" id="PTHR24421">
    <property type="entry name" value="NITRATE/NITRITE SENSOR PROTEIN NARX-RELATED"/>
    <property type="match status" value="1"/>
</dbReference>
<reference evidence="12" key="1">
    <citation type="submission" date="2022-01" db="EMBL/GenBank/DDBJ databases">
        <authorList>
            <person name="Jo J.-H."/>
            <person name="Im W.-T."/>
        </authorList>
    </citation>
    <scope>NUCLEOTIDE SEQUENCE</scope>
    <source>
        <strain evidence="12">NA20</strain>
    </source>
</reference>
<dbReference type="CDD" id="cd16917">
    <property type="entry name" value="HATPase_UhpB-NarQ-NarX-like"/>
    <property type="match status" value="1"/>
</dbReference>
<organism evidence="12 13">
    <name type="scientific">Terrimonas ginsenosidimutans</name>
    <dbReference type="NCBI Taxonomy" id="2908004"/>
    <lineage>
        <taxon>Bacteria</taxon>
        <taxon>Pseudomonadati</taxon>
        <taxon>Bacteroidota</taxon>
        <taxon>Chitinophagia</taxon>
        <taxon>Chitinophagales</taxon>
        <taxon>Chitinophagaceae</taxon>
        <taxon>Terrimonas</taxon>
    </lineage>
</organism>
<evidence type="ECO:0000256" key="8">
    <source>
        <dbReference type="ARBA" id="ARBA00023012"/>
    </source>
</evidence>
<dbReference type="InterPro" id="IPR050482">
    <property type="entry name" value="Sensor_HK_TwoCompSys"/>
</dbReference>
<dbReference type="Pfam" id="PF02518">
    <property type="entry name" value="HATPase_c"/>
    <property type="match status" value="1"/>
</dbReference>
<evidence type="ECO:0000256" key="9">
    <source>
        <dbReference type="SAM" id="Phobius"/>
    </source>
</evidence>
<feature type="domain" description="Signal transduction histidine kinase subgroup 3 dimerisation and phosphoacceptor" evidence="11">
    <location>
        <begin position="57"/>
        <end position="120"/>
    </location>
</feature>
<dbReference type="InterPro" id="IPR011712">
    <property type="entry name" value="Sig_transdc_His_kin_sub3_dim/P"/>
</dbReference>
<dbReference type="InterPro" id="IPR003594">
    <property type="entry name" value="HATPase_dom"/>
</dbReference>
<dbReference type="EMBL" id="JAKLTR010000007">
    <property type="protein sequence ID" value="MCG2615052.1"/>
    <property type="molecule type" value="Genomic_DNA"/>
</dbReference>
<evidence type="ECO:0000259" key="10">
    <source>
        <dbReference type="Pfam" id="PF02518"/>
    </source>
</evidence>
<keyword evidence="3" id="KW-0597">Phosphoprotein</keyword>
<dbReference type="PANTHER" id="PTHR24421:SF10">
    <property type="entry name" value="NITRATE_NITRITE SENSOR PROTEIN NARQ"/>
    <property type="match status" value="1"/>
</dbReference>
<dbReference type="GO" id="GO:0016301">
    <property type="term" value="F:kinase activity"/>
    <property type="evidence" value="ECO:0007669"/>
    <property type="project" value="UniProtKB-KW"/>
</dbReference>
<sequence length="251" mass="28482">MEQTEINIFLILANVVILVFIAGIIVFILQYRKRMLIHRRELLEKEFATRKDTLYQVSRDLHDDIGAGMSGINMLLQLAIAQTKNGQQQPASDSLQHIQGYTEDVIEKISDLSFLLQPKAETMSIVFDRLKQYAETLCNAKNIQFHSASIEEVKLLQLDLLHRRNIFLICKEAINNAIKYSNTSDLFFSISKQDSMYKITIKDEGIGFLINRSPSGNGIGNMQARCREINVLFEISTELGKGTAISIRIPS</sequence>